<evidence type="ECO:0000313" key="3">
    <source>
        <dbReference type="Proteomes" id="UP001339911"/>
    </source>
</evidence>
<organism evidence="2 3">
    <name type="scientific">Plantactinospora veratri</name>
    <dbReference type="NCBI Taxonomy" id="1436122"/>
    <lineage>
        <taxon>Bacteria</taxon>
        <taxon>Bacillati</taxon>
        <taxon>Actinomycetota</taxon>
        <taxon>Actinomycetes</taxon>
        <taxon>Micromonosporales</taxon>
        <taxon>Micromonosporaceae</taxon>
        <taxon>Plantactinospora</taxon>
    </lineage>
</organism>
<reference evidence="2 3" key="1">
    <citation type="submission" date="2024-01" db="EMBL/GenBank/DDBJ databases">
        <title>Genome insights into Plantactinospora veratri sp. nov.</title>
        <authorList>
            <person name="Wang L."/>
        </authorList>
    </citation>
    <scope>NUCLEOTIDE SEQUENCE [LARGE SCALE GENOMIC DNA]</scope>
    <source>
        <strain evidence="2 3">NEAU-FHS4</strain>
    </source>
</reference>
<name>A0ABU7S6A3_9ACTN</name>
<evidence type="ECO:0000313" key="2">
    <source>
        <dbReference type="EMBL" id="MEE6305486.1"/>
    </source>
</evidence>
<feature type="region of interest" description="Disordered" evidence="1">
    <location>
        <begin position="1"/>
        <end position="68"/>
    </location>
</feature>
<gene>
    <name evidence="2" type="ORF">V1634_01380</name>
</gene>
<dbReference type="Proteomes" id="UP001339911">
    <property type="component" value="Unassembled WGS sequence"/>
</dbReference>
<sequence length="68" mass="7496">MARQKPGKAKSGSARADEAGQQQNPDRSEWADEAAKARSLDDPRRTPPRDAVGMPSSGERYSEDPRDR</sequence>
<keyword evidence="3" id="KW-1185">Reference proteome</keyword>
<proteinExistence type="predicted"/>
<dbReference type="EMBL" id="JAZGQL010000001">
    <property type="protein sequence ID" value="MEE6305486.1"/>
    <property type="molecule type" value="Genomic_DNA"/>
</dbReference>
<comment type="caution">
    <text evidence="2">The sequence shown here is derived from an EMBL/GenBank/DDBJ whole genome shotgun (WGS) entry which is preliminary data.</text>
</comment>
<accession>A0ABU7S6A3</accession>
<feature type="compositionally biased region" description="Basic and acidic residues" evidence="1">
    <location>
        <begin position="26"/>
        <end position="48"/>
    </location>
</feature>
<protein>
    <submittedName>
        <fullName evidence="2">Uncharacterized protein</fullName>
    </submittedName>
</protein>
<evidence type="ECO:0000256" key="1">
    <source>
        <dbReference type="SAM" id="MobiDB-lite"/>
    </source>
</evidence>